<reference evidence="1" key="2">
    <citation type="journal article" date="2023" name="Int. J. Mol. Sci.">
        <title>De Novo Assembly and Annotation of 11 Diverse Shrub Willow (Salix) Genomes Reveals Novel Gene Organization in Sex-Linked Regions.</title>
        <authorList>
            <person name="Hyden B."/>
            <person name="Feng K."/>
            <person name="Yates T.B."/>
            <person name="Jawdy S."/>
            <person name="Cereghino C."/>
            <person name="Smart L.B."/>
            <person name="Muchero W."/>
        </authorList>
    </citation>
    <scope>NUCLEOTIDE SEQUENCE</scope>
    <source>
        <tissue evidence="1">Shoot tip</tissue>
    </source>
</reference>
<evidence type="ECO:0000313" key="2">
    <source>
        <dbReference type="Proteomes" id="UP001141253"/>
    </source>
</evidence>
<name>A0ABQ8ZSS9_9ROSI</name>
<protein>
    <submittedName>
        <fullName evidence="1">Uncharacterized protein</fullName>
    </submittedName>
</protein>
<evidence type="ECO:0000313" key="1">
    <source>
        <dbReference type="EMBL" id="KAJ6311197.1"/>
    </source>
</evidence>
<keyword evidence="2" id="KW-1185">Reference proteome</keyword>
<accession>A0ABQ8ZSS9</accession>
<comment type="caution">
    <text evidence="1">The sequence shown here is derived from an EMBL/GenBank/DDBJ whole genome shotgun (WGS) entry which is preliminary data.</text>
</comment>
<gene>
    <name evidence="1" type="ORF">OIU77_013052</name>
</gene>
<sequence length="92" mass="10508">MLVLVISTYTTSSMLKSSICLVYSVGKLFRAFHKKMLDSGKQIMILHSRAVHVEDSITPELAFTLTLRKFDWEYGKIPIWVSLKVLRAGFDV</sequence>
<dbReference type="EMBL" id="JAPFFI010000024">
    <property type="protein sequence ID" value="KAJ6311197.1"/>
    <property type="molecule type" value="Genomic_DNA"/>
</dbReference>
<reference evidence="1" key="1">
    <citation type="submission" date="2022-10" db="EMBL/GenBank/DDBJ databases">
        <authorList>
            <person name="Hyden B.L."/>
            <person name="Feng K."/>
            <person name="Yates T."/>
            <person name="Jawdy S."/>
            <person name="Smart L.B."/>
            <person name="Muchero W."/>
        </authorList>
    </citation>
    <scope>NUCLEOTIDE SEQUENCE</scope>
    <source>
        <tissue evidence="1">Shoot tip</tissue>
    </source>
</reference>
<proteinExistence type="predicted"/>
<dbReference type="Proteomes" id="UP001141253">
    <property type="component" value="Chromosome 10"/>
</dbReference>
<organism evidence="1 2">
    <name type="scientific">Salix suchowensis</name>
    <dbReference type="NCBI Taxonomy" id="1278906"/>
    <lineage>
        <taxon>Eukaryota</taxon>
        <taxon>Viridiplantae</taxon>
        <taxon>Streptophyta</taxon>
        <taxon>Embryophyta</taxon>
        <taxon>Tracheophyta</taxon>
        <taxon>Spermatophyta</taxon>
        <taxon>Magnoliopsida</taxon>
        <taxon>eudicotyledons</taxon>
        <taxon>Gunneridae</taxon>
        <taxon>Pentapetalae</taxon>
        <taxon>rosids</taxon>
        <taxon>fabids</taxon>
        <taxon>Malpighiales</taxon>
        <taxon>Salicaceae</taxon>
        <taxon>Saliceae</taxon>
        <taxon>Salix</taxon>
    </lineage>
</organism>